<reference evidence="4" key="1">
    <citation type="submission" date="2020-12" db="UniProtKB">
        <authorList>
            <consortium name="WormBaseParasite"/>
        </authorList>
    </citation>
    <scope>IDENTIFICATION</scope>
    <source>
        <strain evidence="4">MHco3</strain>
    </source>
</reference>
<sequence length="103" mass="11329">MGEQKDAFQFNLPPLPPNQQQPGSAEGKTSGTAEGKNSKPGMSRNEPDHSPPSKAPPYLLTFSILIAITWLLFFGCLAGIIIVLIEYKNDRDELKAAQNKKQF</sequence>
<keyword evidence="2" id="KW-1133">Transmembrane helix</keyword>
<protein>
    <submittedName>
        <fullName evidence="4">Uncharacterized protein</fullName>
    </submittedName>
</protein>
<keyword evidence="2" id="KW-0812">Transmembrane</keyword>
<organism evidence="3 4">
    <name type="scientific">Haemonchus contortus</name>
    <name type="common">Barber pole worm</name>
    <dbReference type="NCBI Taxonomy" id="6289"/>
    <lineage>
        <taxon>Eukaryota</taxon>
        <taxon>Metazoa</taxon>
        <taxon>Ecdysozoa</taxon>
        <taxon>Nematoda</taxon>
        <taxon>Chromadorea</taxon>
        <taxon>Rhabditida</taxon>
        <taxon>Rhabditina</taxon>
        <taxon>Rhabditomorpha</taxon>
        <taxon>Strongyloidea</taxon>
        <taxon>Trichostrongylidae</taxon>
        <taxon>Haemonchus</taxon>
    </lineage>
</organism>
<proteinExistence type="predicted"/>
<dbReference type="OrthoDB" id="10484065at2759"/>
<feature type="region of interest" description="Disordered" evidence="1">
    <location>
        <begin position="1"/>
        <end position="54"/>
    </location>
</feature>
<dbReference type="AlphaFoldDB" id="A0A7I4YQC6"/>
<name>A0A7I4YQC6_HAECO</name>
<dbReference type="WBParaSite" id="HCON_00127070-00001">
    <property type="protein sequence ID" value="HCON_00127070-00001"/>
    <property type="gene ID" value="HCON_00127070"/>
</dbReference>
<keyword evidence="2" id="KW-0472">Membrane</keyword>
<accession>A0A7I4YQC6</accession>
<evidence type="ECO:0000313" key="4">
    <source>
        <dbReference type="WBParaSite" id="HCON_00127070-00001"/>
    </source>
</evidence>
<feature type="transmembrane region" description="Helical" evidence="2">
    <location>
        <begin position="58"/>
        <end position="85"/>
    </location>
</feature>
<dbReference type="Proteomes" id="UP000025227">
    <property type="component" value="Unplaced"/>
</dbReference>
<evidence type="ECO:0000256" key="2">
    <source>
        <dbReference type="SAM" id="Phobius"/>
    </source>
</evidence>
<evidence type="ECO:0000256" key="1">
    <source>
        <dbReference type="SAM" id="MobiDB-lite"/>
    </source>
</evidence>
<keyword evidence="3" id="KW-1185">Reference proteome</keyword>
<evidence type="ECO:0000313" key="3">
    <source>
        <dbReference type="Proteomes" id="UP000025227"/>
    </source>
</evidence>